<dbReference type="CDD" id="cd16571">
    <property type="entry name" value="RING-HC_SIAHs"/>
    <property type="match status" value="1"/>
</dbReference>
<dbReference type="SUPFAM" id="SSF50156">
    <property type="entry name" value="PDZ domain-like"/>
    <property type="match status" value="1"/>
</dbReference>
<dbReference type="GO" id="GO:0031624">
    <property type="term" value="F:ubiquitin conjugating enzyme binding"/>
    <property type="evidence" value="ECO:0007669"/>
    <property type="project" value="TreeGrafter"/>
</dbReference>
<dbReference type="AlphaFoldDB" id="A0A9P0GP07"/>
<dbReference type="InterPro" id="IPR036034">
    <property type="entry name" value="PDZ_sf"/>
</dbReference>
<evidence type="ECO:0000256" key="1">
    <source>
        <dbReference type="ARBA" id="ARBA00022723"/>
    </source>
</evidence>
<dbReference type="GO" id="GO:0043161">
    <property type="term" value="P:proteasome-mediated ubiquitin-dependent protein catabolic process"/>
    <property type="evidence" value="ECO:0007669"/>
    <property type="project" value="TreeGrafter"/>
</dbReference>
<dbReference type="PANTHER" id="PTHR45877:SF2">
    <property type="entry name" value="E3 UBIQUITIN-PROTEIN LIGASE SINA-RELATED"/>
    <property type="match status" value="1"/>
</dbReference>
<dbReference type="PANTHER" id="PTHR45877">
    <property type="entry name" value="E3 UBIQUITIN-PROTEIN LIGASE SIAH2"/>
    <property type="match status" value="1"/>
</dbReference>
<keyword evidence="3" id="KW-0862">Zinc</keyword>
<dbReference type="Gene3D" id="2.30.42.10">
    <property type="match status" value="1"/>
</dbReference>
<evidence type="ECO:0000256" key="3">
    <source>
        <dbReference type="ARBA" id="ARBA00022833"/>
    </source>
</evidence>
<keyword evidence="1" id="KW-0479">Metal-binding</keyword>
<dbReference type="Proteomes" id="UP001153737">
    <property type="component" value="Chromosome 14"/>
</dbReference>
<evidence type="ECO:0000259" key="5">
    <source>
        <dbReference type="PROSITE" id="PS50089"/>
    </source>
</evidence>
<keyword evidence="2 4" id="KW-0863">Zinc-finger</keyword>
<evidence type="ECO:0000256" key="2">
    <source>
        <dbReference type="ARBA" id="ARBA00022771"/>
    </source>
</evidence>
<dbReference type="SUPFAM" id="SSF57850">
    <property type="entry name" value="RING/U-box"/>
    <property type="match status" value="1"/>
</dbReference>
<evidence type="ECO:0000256" key="4">
    <source>
        <dbReference type="PROSITE-ProRule" id="PRU00175"/>
    </source>
</evidence>
<feature type="domain" description="PDZ" evidence="6">
    <location>
        <begin position="16"/>
        <end position="83"/>
    </location>
</feature>
<dbReference type="GO" id="GO:0008270">
    <property type="term" value="F:zinc ion binding"/>
    <property type="evidence" value="ECO:0007669"/>
    <property type="project" value="UniProtKB-KW"/>
</dbReference>
<protein>
    <recommendedName>
        <fullName evidence="9">E3 ubiquitin-protein ligase sinah</fullName>
    </recommendedName>
</protein>
<sequence length="507" mass="56806">MSDIDVEEHSSPHLRLIEIERKGSQCGFNLTRGRWDPYPWVSRVAEGTAAAAAGLAVGDCVIEVNGKDVVGRRISEIAEMARSGAEPDHVSLLLWNAGVDVHCTPESLCCGPLPQNLQRLSACMSTILAFLECPVCLDTITPPTYQCDNGHLICIRCRSKSERCPVCRLRLQRGRSLISDQIYNAVVDAFDLKDDSEELRATKIQHVFKNRNKKQSIPDIKVTQSYTNKLIAKITGKSSSVDNLSSNNMKLLTPNNVPDENGFTNGQLRSKSLSTNEIFFNESPIVSRSGSMNRLNRKELNALNVNKDYVLKPASYHGSLDSLDVSTNQDCSTSIDEAELYHCPFSSDCSHLIKGSDIFEHFKIIHNHSGPLIQYFTSDISINLKELDGIRDTCYVISSNKDIFFFKISKHIIEDQNTVWSDILLWVWYLGDKKSSREYELQAEIKNSLDKDLLFSVRSSVFSLATSSLRDIEESKRGIFLSSKTLEALGHPLKQLLLNIKIIKISI</sequence>
<evidence type="ECO:0000313" key="8">
    <source>
        <dbReference type="Proteomes" id="UP001153737"/>
    </source>
</evidence>
<accession>A0A9P0GP07</accession>
<dbReference type="PROSITE" id="PS50089">
    <property type="entry name" value="ZF_RING_2"/>
    <property type="match status" value="1"/>
</dbReference>
<proteinExistence type="predicted"/>
<reference evidence="7" key="2">
    <citation type="submission" date="2022-10" db="EMBL/GenBank/DDBJ databases">
        <authorList>
            <consortium name="ENA_rothamsted_submissions"/>
            <consortium name="culmorum"/>
            <person name="King R."/>
        </authorList>
    </citation>
    <scope>NUCLEOTIDE SEQUENCE</scope>
</reference>
<dbReference type="GO" id="GO:0061630">
    <property type="term" value="F:ubiquitin protein ligase activity"/>
    <property type="evidence" value="ECO:0007669"/>
    <property type="project" value="TreeGrafter"/>
</dbReference>
<dbReference type="InterPro" id="IPR049548">
    <property type="entry name" value="Sina-like_RING"/>
</dbReference>
<dbReference type="SMART" id="SM00228">
    <property type="entry name" value="PDZ"/>
    <property type="match status" value="1"/>
</dbReference>
<dbReference type="InterPro" id="IPR041489">
    <property type="entry name" value="PDZ_6"/>
</dbReference>
<dbReference type="PROSITE" id="PS50106">
    <property type="entry name" value="PDZ"/>
    <property type="match status" value="1"/>
</dbReference>
<dbReference type="GO" id="GO:0005737">
    <property type="term" value="C:cytoplasm"/>
    <property type="evidence" value="ECO:0007669"/>
    <property type="project" value="TreeGrafter"/>
</dbReference>
<keyword evidence="8" id="KW-1185">Reference proteome</keyword>
<feature type="domain" description="RING-type" evidence="5">
    <location>
        <begin position="133"/>
        <end position="168"/>
    </location>
</feature>
<evidence type="ECO:0000313" key="7">
    <source>
        <dbReference type="EMBL" id="CAH1153694.1"/>
    </source>
</evidence>
<reference evidence="7" key="1">
    <citation type="submission" date="2022-01" db="EMBL/GenBank/DDBJ databases">
        <authorList>
            <person name="King R."/>
        </authorList>
    </citation>
    <scope>NUCLEOTIDE SEQUENCE</scope>
</reference>
<evidence type="ECO:0000259" key="6">
    <source>
        <dbReference type="PROSITE" id="PS50106"/>
    </source>
</evidence>
<organism evidence="7 8">
    <name type="scientific">Phaedon cochleariae</name>
    <name type="common">Mustard beetle</name>
    <dbReference type="NCBI Taxonomy" id="80249"/>
    <lineage>
        <taxon>Eukaryota</taxon>
        <taxon>Metazoa</taxon>
        <taxon>Ecdysozoa</taxon>
        <taxon>Arthropoda</taxon>
        <taxon>Hexapoda</taxon>
        <taxon>Insecta</taxon>
        <taxon>Pterygota</taxon>
        <taxon>Neoptera</taxon>
        <taxon>Endopterygota</taxon>
        <taxon>Coleoptera</taxon>
        <taxon>Polyphaga</taxon>
        <taxon>Cucujiformia</taxon>
        <taxon>Chrysomeloidea</taxon>
        <taxon>Chrysomelidae</taxon>
        <taxon>Chrysomelinae</taxon>
        <taxon>Chrysomelini</taxon>
        <taxon>Phaedon</taxon>
    </lineage>
</organism>
<dbReference type="InterPro" id="IPR001841">
    <property type="entry name" value="Znf_RING"/>
</dbReference>
<name>A0A9P0GP07_PHACE</name>
<dbReference type="InterPro" id="IPR004162">
    <property type="entry name" value="SINA-like_animal"/>
</dbReference>
<dbReference type="Gene3D" id="3.30.40.10">
    <property type="entry name" value="Zinc/RING finger domain, C3HC4 (zinc finger)"/>
    <property type="match status" value="1"/>
</dbReference>
<dbReference type="InterPro" id="IPR001478">
    <property type="entry name" value="PDZ"/>
</dbReference>
<gene>
    <name evidence="7" type="ORF">PHAECO_LOCUS4083</name>
</gene>
<dbReference type="Pfam" id="PF21362">
    <property type="entry name" value="Sina_RING"/>
    <property type="match status" value="1"/>
</dbReference>
<dbReference type="Pfam" id="PF17820">
    <property type="entry name" value="PDZ_6"/>
    <property type="match status" value="1"/>
</dbReference>
<dbReference type="EMBL" id="OU896720">
    <property type="protein sequence ID" value="CAH1153694.1"/>
    <property type="molecule type" value="Genomic_DNA"/>
</dbReference>
<dbReference type="OrthoDB" id="10009200at2759"/>
<dbReference type="InterPro" id="IPR013083">
    <property type="entry name" value="Znf_RING/FYVE/PHD"/>
</dbReference>
<evidence type="ECO:0008006" key="9">
    <source>
        <dbReference type="Google" id="ProtNLM"/>
    </source>
</evidence>